<proteinExistence type="predicted"/>
<organism evidence="1 2">
    <name type="scientific">[Candida] jaroonii</name>
    <dbReference type="NCBI Taxonomy" id="467808"/>
    <lineage>
        <taxon>Eukaryota</taxon>
        <taxon>Fungi</taxon>
        <taxon>Dikarya</taxon>
        <taxon>Ascomycota</taxon>
        <taxon>Saccharomycotina</taxon>
        <taxon>Pichiomycetes</taxon>
        <taxon>Debaryomycetaceae</taxon>
        <taxon>Yamadazyma</taxon>
    </lineage>
</organism>
<keyword evidence="2" id="KW-1185">Reference proteome</keyword>
<dbReference type="EMBL" id="CALSDN010000016">
    <property type="protein sequence ID" value="CAH6723518.1"/>
    <property type="molecule type" value="Genomic_DNA"/>
</dbReference>
<evidence type="ECO:0000313" key="2">
    <source>
        <dbReference type="Proteomes" id="UP001152531"/>
    </source>
</evidence>
<reference evidence="1" key="1">
    <citation type="submission" date="2022-06" db="EMBL/GenBank/DDBJ databases">
        <authorList>
            <person name="Legras J.-L."/>
            <person name="Devillers H."/>
            <person name="Grondin C."/>
        </authorList>
    </citation>
    <scope>NUCLEOTIDE SEQUENCE</scope>
    <source>
        <strain evidence="1">CLIB 1444</strain>
    </source>
</reference>
<name>A0ACA9YEJ9_9ASCO</name>
<dbReference type="Proteomes" id="UP001152531">
    <property type="component" value="Unassembled WGS sequence"/>
</dbReference>
<evidence type="ECO:0000313" key="1">
    <source>
        <dbReference type="EMBL" id="CAH6723518.1"/>
    </source>
</evidence>
<sequence length="768" mass="87327">MSFYIVPSVSYQTQQKIKQAQKKAKHKKSKKHGDKSDSKLNSPSSSTNASIRASSIYEEPIEEEGQHKDTTSGTSVSGTSASISGSSNNDEFPNNLTDKLSSLKRTESSGSIASKYIESPKSTNQNTSYFEIKPGTFSSEGNSPANITDNINFQHLDINERRRNSTSTSSSVPRMRLRQNSSLSLASQQTVMSNKDKEKSKLANPTDSEDNESINSKSSKIFKPNYSPTTSFEFPRFECTLDLTVMNSIETITESFYSPTFQIFRFKNFLDILRGQHDNDPINFANIRYNSISKFLLRHNDFTDVAIEDVVKGFDIKNFEGVLSCSLISMRSFIRKLIRYDSNKTVNRSEIYSCEELVQINFTNYLRFILNLPQSVLTAPAESLTEYQLVHQKFKIMFTRLIKALHTFQKEDSGDDLSTATNAVAFLFQLITKVSYDYILLEKYHINILTKLSNNCLIDGRLASTLFDKYQNALSSPDSFQPPKVLFYNAYFSVQYSWYLSVTVPFVRVFESNIFNENANLISNYEKYKEMEKTIKKTNFQDSDQGLYDSHFKKLNLESFGDFKSMTDEQLVDLQRATEIPDDVEKRNNFQGSHKPQNFEFYGNSLATLEEGTFDLIQCRDLLFQLTNTNYKTLISEFYRVLKTGGVLEIPIILSGADTIKSDNSIVGLPKFTRTTGSDLSSHYDMIPNFAEVLLTTIIEVFGDDNVKFSCVLLNSSNEITSFLARDIGLHVAEIISKTDEFCKQFYADQGTVNQDVHFFFPIQAIKL</sequence>
<comment type="caution">
    <text evidence="1">The sequence shown here is derived from an EMBL/GenBank/DDBJ whole genome shotgun (WGS) entry which is preliminary data.</text>
</comment>
<gene>
    <name evidence="1" type="ORF">CLIB1444_16S00606</name>
</gene>
<accession>A0ACA9YEJ9</accession>
<protein>
    <submittedName>
        <fullName evidence="1">Uncharacterized protein</fullName>
    </submittedName>
</protein>